<dbReference type="InterPro" id="IPR019897">
    <property type="entry name" value="RidA_CS"/>
</dbReference>
<dbReference type="AlphaFoldDB" id="A0A7G9FNN7"/>
<evidence type="ECO:0000256" key="1">
    <source>
        <dbReference type="ARBA" id="ARBA00010552"/>
    </source>
</evidence>
<evidence type="ECO:0000313" key="3">
    <source>
        <dbReference type="Proteomes" id="UP000515819"/>
    </source>
</evidence>
<dbReference type="SUPFAM" id="SSF55298">
    <property type="entry name" value="YjgF-like"/>
    <property type="match status" value="1"/>
</dbReference>
<dbReference type="PANTHER" id="PTHR11803">
    <property type="entry name" value="2-IMINOBUTANOATE/2-IMINOPROPANOATE DEAMINASE RIDA"/>
    <property type="match status" value="1"/>
</dbReference>
<dbReference type="Pfam" id="PF01042">
    <property type="entry name" value="Ribonuc_L-PSP"/>
    <property type="match status" value="1"/>
</dbReference>
<evidence type="ECO:0000313" key="2">
    <source>
        <dbReference type="EMBL" id="QNM00169.1"/>
    </source>
</evidence>
<dbReference type="PANTHER" id="PTHR11803:SF39">
    <property type="entry name" value="2-IMINOBUTANOATE_2-IMINOPROPANOATE DEAMINASE"/>
    <property type="match status" value="1"/>
</dbReference>
<dbReference type="PROSITE" id="PS01094">
    <property type="entry name" value="UPF0076"/>
    <property type="match status" value="1"/>
</dbReference>
<accession>A0A7G9FNN7</accession>
<sequence length="126" mass="13509">MKTVIQTPKAPAAIGPYSQAIAVGDMIYTSGMIPIIPETGELETGDVKAQAKQAIGNLIALLNEAGSDAEHVVKTTVFIKDMNDFAAVNEVYATFFEKDCPARSCVEVARLPKDVKIEIEAIAIKK</sequence>
<dbReference type="InterPro" id="IPR006175">
    <property type="entry name" value="YjgF/YER057c/UK114"/>
</dbReference>
<dbReference type="EMBL" id="CP060632">
    <property type="protein sequence ID" value="QNM00169.1"/>
    <property type="molecule type" value="Genomic_DNA"/>
</dbReference>
<dbReference type="GO" id="GO:0019239">
    <property type="term" value="F:deaminase activity"/>
    <property type="evidence" value="ECO:0007669"/>
    <property type="project" value="TreeGrafter"/>
</dbReference>
<reference evidence="2 3" key="1">
    <citation type="submission" date="2020-08" db="EMBL/GenBank/DDBJ databases">
        <authorList>
            <person name="Liu C."/>
            <person name="Sun Q."/>
        </authorList>
    </citation>
    <scope>NUCLEOTIDE SEQUENCE [LARGE SCALE GENOMIC DNA]</scope>
    <source>
        <strain evidence="2 3">NSJ-4</strain>
    </source>
</reference>
<organism evidence="2 3">
    <name type="scientific">Wujia chipingensis</name>
    <dbReference type="NCBI Taxonomy" id="2763670"/>
    <lineage>
        <taxon>Bacteria</taxon>
        <taxon>Bacillati</taxon>
        <taxon>Bacillota</taxon>
        <taxon>Clostridia</taxon>
        <taxon>Lachnospirales</taxon>
        <taxon>Lachnospiraceae</taxon>
        <taxon>Wujia</taxon>
    </lineage>
</organism>
<comment type="similarity">
    <text evidence="1">Belongs to the RutC family.</text>
</comment>
<proteinExistence type="inferred from homology"/>
<dbReference type="FunFam" id="3.30.1330.40:FF:000001">
    <property type="entry name" value="L-PSP family endoribonuclease"/>
    <property type="match status" value="1"/>
</dbReference>
<protein>
    <submittedName>
        <fullName evidence="2">RidA family protein</fullName>
    </submittedName>
</protein>
<dbReference type="GO" id="GO:0005829">
    <property type="term" value="C:cytosol"/>
    <property type="evidence" value="ECO:0007669"/>
    <property type="project" value="TreeGrafter"/>
</dbReference>
<dbReference type="RefSeq" id="WP_117781302.1">
    <property type="nucleotide sequence ID" value="NZ_CP060632.1"/>
</dbReference>
<dbReference type="InterPro" id="IPR006056">
    <property type="entry name" value="RidA"/>
</dbReference>
<dbReference type="Gene3D" id="3.30.1330.40">
    <property type="entry name" value="RutC-like"/>
    <property type="match status" value="1"/>
</dbReference>
<dbReference type="KEGG" id="wcp:H9Q76_02385"/>
<name>A0A7G9FNN7_9FIRM</name>
<dbReference type="CDD" id="cd00448">
    <property type="entry name" value="YjgF_YER057c_UK114_family"/>
    <property type="match status" value="1"/>
</dbReference>
<dbReference type="Proteomes" id="UP000515819">
    <property type="component" value="Chromosome"/>
</dbReference>
<dbReference type="InterPro" id="IPR035959">
    <property type="entry name" value="RutC-like_sf"/>
</dbReference>
<gene>
    <name evidence="2" type="ORF">H9Q76_02385</name>
</gene>
<dbReference type="NCBIfam" id="TIGR00004">
    <property type="entry name" value="Rid family detoxifying hydrolase"/>
    <property type="match status" value="1"/>
</dbReference>
<keyword evidence="3" id="KW-1185">Reference proteome</keyword>